<dbReference type="InterPro" id="IPR050553">
    <property type="entry name" value="Thioredoxin_ResA/DsbE_sf"/>
</dbReference>
<evidence type="ECO:0000256" key="1">
    <source>
        <dbReference type="ARBA" id="ARBA00023284"/>
    </source>
</evidence>
<dbReference type="SUPFAM" id="SSF52833">
    <property type="entry name" value="Thioredoxin-like"/>
    <property type="match status" value="1"/>
</dbReference>
<dbReference type="InterPro" id="IPR036249">
    <property type="entry name" value="Thioredoxin-like_sf"/>
</dbReference>
<dbReference type="Proteomes" id="UP001198571">
    <property type="component" value="Unassembled WGS sequence"/>
</dbReference>
<protein>
    <submittedName>
        <fullName evidence="3">TlpA family protein disulfide reductase</fullName>
    </submittedName>
</protein>
<evidence type="ECO:0000313" key="3">
    <source>
        <dbReference type="EMBL" id="MCB5408798.1"/>
    </source>
</evidence>
<dbReference type="InterPro" id="IPR017937">
    <property type="entry name" value="Thioredoxin_CS"/>
</dbReference>
<organism evidence="3 4">
    <name type="scientific">Pseudogemmobacter faecipullorum</name>
    <dbReference type="NCBI Taxonomy" id="2755041"/>
    <lineage>
        <taxon>Bacteria</taxon>
        <taxon>Pseudomonadati</taxon>
        <taxon>Pseudomonadota</taxon>
        <taxon>Alphaproteobacteria</taxon>
        <taxon>Rhodobacterales</taxon>
        <taxon>Paracoccaceae</taxon>
        <taxon>Pseudogemmobacter</taxon>
    </lineage>
</organism>
<feature type="domain" description="Thioredoxin" evidence="2">
    <location>
        <begin position="7"/>
        <end position="147"/>
    </location>
</feature>
<reference evidence="3 4" key="1">
    <citation type="submission" date="2020-07" db="EMBL/GenBank/DDBJ databases">
        <title>Pseudogemmobacter sp. nov., isolated from poultry manure in Taiwan.</title>
        <authorList>
            <person name="Lin S.-Y."/>
            <person name="Tang Y.-S."/>
            <person name="Young C.-C."/>
        </authorList>
    </citation>
    <scope>NUCLEOTIDE SEQUENCE [LARGE SCALE GENOMIC DNA]</scope>
    <source>
        <strain evidence="3 4">CC-YST710</strain>
    </source>
</reference>
<dbReference type="PANTHER" id="PTHR42852">
    <property type="entry name" value="THIOL:DISULFIDE INTERCHANGE PROTEIN DSBE"/>
    <property type="match status" value="1"/>
</dbReference>
<dbReference type="Pfam" id="PF00578">
    <property type="entry name" value="AhpC-TSA"/>
    <property type="match status" value="1"/>
</dbReference>
<accession>A0ABS8CHC9</accession>
<dbReference type="CDD" id="cd02966">
    <property type="entry name" value="TlpA_like_family"/>
    <property type="match status" value="1"/>
</dbReference>
<dbReference type="InterPro" id="IPR000866">
    <property type="entry name" value="AhpC/TSA"/>
</dbReference>
<comment type="caution">
    <text evidence="3">The sequence shown here is derived from an EMBL/GenBank/DDBJ whole genome shotgun (WGS) entry which is preliminary data.</text>
</comment>
<sequence>MRKLAFHEAPVAIPAAELLTIDDQPASLGAYAGKWMVLNFWATWCVPCREEMPSLDQLQADMPEIAVVPLATGANEPAAIRRFYDQAGLKNLPILRDPRAALGRQMGVMAMPVTVIVNPEGEEVARLIGDAVWDSDNAKAILKALVAGG</sequence>
<dbReference type="PROSITE" id="PS00194">
    <property type="entry name" value="THIOREDOXIN_1"/>
    <property type="match status" value="1"/>
</dbReference>
<keyword evidence="4" id="KW-1185">Reference proteome</keyword>
<dbReference type="EMBL" id="JACDXX010000002">
    <property type="protein sequence ID" value="MCB5408798.1"/>
    <property type="molecule type" value="Genomic_DNA"/>
</dbReference>
<gene>
    <name evidence="3" type="ORF">H0485_02090</name>
</gene>
<evidence type="ECO:0000259" key="2">
    <source>
        <dbReference type="PROSITE" id="PS51352"/>
    </source>
</evidence>
<dbReference type="Gene3D" id="3.40.30.10">
    <property type="entry name" value="Glutaredoxin"/>
    <property type="match status" value="1"/>
</dbReference>
<keyword evidence="1" id="KW-0676">Redox-active center</keyword>
<name>A0ABS8CHC9_9RHOB</name>
<dbReference type="PROSITE" id="PS51352">
    <property type="entry name" value="THIOREDOXIN_2"/>
    <property type="match status" value="1"/>
</dbReference>
<evidence type="ECO:0000313" key="4">
    <source>
        <dbReference type="Proteomes" id="UP001198571"/>
    </source>
</evidence>
<dbReference type="PANTHER" id="PTHR42852:SF18">
    <property type="entry name" value="CHROMOSOME UNDETERMINED SCAFFOLD_47, WHOLE GENOME SHOTGUN SEQUENCE"/>
    <property type="match status" value="1"/>
</dbReference>
<dbReference type="InterPro" id="IPR013766">
    <property type="entry name" value="Thioredoxin_domain"/>
</dbReference>
<proteinExistence type="predicted"/>